<evidence type="ECO:0000256" key="11">
    <source>
        <dbReference type="ARBA" id="ARBA00023136"/>
    </source>
</evidence>
<keyword evidence="7 14" id="KW-0547">Nucleotide-binding</keyword>
<evidence type="ECO:0000256" key="16">
    <source>
        <dbReference type="SAM" id="Phobius"/>
    </source>
</evidence>
<dbReference type="InterPro" id="IPR011009">
    <property type="entry name" value="Kinase-like_dom_sf"/>
</dbReference>
<evidence type="ECO:0000256" key="7">
    <source>
        <dbReference type="ARBA" id="ARBA00022741"/>
    </source>
</evidence>
<comment type="catalytic activity">
    <reaction evidence="13">
        <text>L-seryl-[protein] + ATP = O-phospho-L-seryl-[protein] + ADP + H(+)</text>
        <dbReference type="Rhea" id="RHEA:17989"/>
        <dbReference type="Rhea" id="RHEA-COMP:9863"/>
        <dbReference type="Rhea" id="RHEA-COMP:11604"/>
        <dbReference type="ChEBI" id="CHEBI:15378"/>
        <dbReference type="ChEBI" id="CHEBI:29999"/>
        <dbReference type="ChEBI" id="CHEBI:30616"/>
        <dbReference type="ChEBI" id="CHEBI:83421"/>
        <dbReference type="ChEBI" id="CHEBI:456216"/>
        <dbReference type="EC" id="2.7.11.1"/>
    </reaction>
</comment>
<dbReference type="PROSITE" id="PS00108">
    <property type="entry name" value="PROTEIN_KINASE_ST"/>
    <property type="match status" value="1"/>
</dbReference>
<feature type="region of interest" description="Disordered" evidence="15">
    <location>
        <begin position="423"/>
        <end position="453"/>
    </location>
</feature>
<dbReference type="Pfam" id="PF00069">
    <property type="entry name" value="Pkinase"/>
    <property type="match status" value="1"/>
</dbReference>
<evidence type="ECO:0000313" key="19">
    <source>
        <dbReference type="Proteomes" id="UP001293593"/>
    </source>
</evidence>
<evidence type="ECO:0000256" key="14">
    <source>
        <dbReference type="PROSITE-ProRule" id="PRU10141"/>
    </source>
</evidence>
<evidence type="ECO:0000256" key="3">
    <source>
        <dbReference type="ARBA" id="ARBA00022475"/>
    </source>
</evidence>
<sequence>MTSRVFPPNPDHNLFTKCRALFLALIVSVSLVICCSILYFLYHLWFSVVHRATTIPFDANSPLKLQRFSYKELKQATNGFHTENVIGKGGSSTVFKGKLKDGSFIAIKRLDDALCSQTEQEFQNEFLILGGLTSPFLVTLLGYCLEKNKRALVFEYMPKRSLQEFLFGNENDDGDGDGCLSLSWERRFLVILDVARALKFLHLECDPPVIHGDIKPSNVLLDEEYRAKIADFGLSRIKGDEGEFGGNMFSQDLGDKSQDLGTSQEFSGNLTPDSSVEHINEVDFSLALQASSSSKYSCRVGLNVGALNLNSLNYNACLGENELIVKGKETSSLDIGGDDSWKNKFVPSDDDFSRIIDHCKELNVNASSVDEEKPNEKQWEKDWWWKQEESEESCSKDYVMEWIGSQIHPSKTDWDDEEKNIPEETELENSTLTDKQDENKESEGKKCHEKQKKMQELWKEEENLAESSKKSGNQKSLHTRWKFYLCRCKNFQREDQNQNDFDHHNGEFSFRRGWRKKKKKENNSPSIIGGEMTSGDFLSSTTTTRSMRGTLSYAAPEHGGCEGFLTEKTDIYSFGVLILVVVSGRRPLLHILESSPLLKLEKANLVSWCRQLAKSGNILELVDERLREDYNKEQASLCINLALSCIQKNPELRPHIGDTVKVLNGDMDLPAAFPF</sequence>
<dbReference type="InterPro" id="IPR017441">
    <property type="entry name" value="Protein_kinase_ATP_BS"/>
</dbReference>
<dbReference type="Proteomes" id="UP001293593">
    <property type="component" value="Unassembled WGS sequence"/>
</dbReference>
<dbReference type="GO" id="GO:0004674">
    <property type="term" value="F:protein serine/threonine kinase activity"/>
    <property type="evidence" value="ECO:0007669"/>
    <property type="project" value="UniProtKB-KW"/>
</dbReference>
<keyword evidence="3" id="KW-1003">Cell membrane</keyword>
<dbReference type="GO" id="GO:0005524">
    <property type="term" value="F:ATP binding"/>
    <property type="evidence" value="ECO:0007669"/>
    <property type="project" value="UniProtKB-UniRule"/>
</dbReference>
<dbReference type="AlphaFoldDB" id="A0AAE1JIB6"/>
<dbReference type="InterPro" id="IPR000719">
    <property type="entry name" value="Prot_kinase_dom"/>
</dbReference>
<evidence type="ECO:0000256" key="13">
    <source>
        <dbReference type="ARBA" id="ARBA00048679"/>
    </source>
</evidence>
<keyword evidence="19" id="KW-1185">Reference proteome</keyword>
<evidence type="ECO:0000256" key="10">
    <source>
        <dbReference type="ARBA" id="ARBA00022989"/>
    </source>
</evidence>
<comment type="subcellular location">
    <subcellularLocation>
        <location evidence="1">Cell membrane</location>
        <topology evidence="1">Single-pass membrane protein</topology>
    </subcellularLocation>
</comment>
<keyword evidence="10 16" id="KW-1133">Transmembrane helix</keyword>
<evidence type="ECO:0000256" key="2">
    <source>
        <dbReference type="ARBA" id="ARBA00012513"/>
    </source>
</evidence>
<dbReference type="SMART" id="SM00220">
    <property type="entry name" value="S_TKc"/>
    <property type="match status" value="1"/>
</dbReference>
<dbReference type="PANTHER" id="PTHR46821:SF4">
    <property type="entry name" value="OS08G0275200 PROTEIN"/>
    <property type="match status" value="1"/>
</dbReference>
<evidence type="ECO:0000256" key="1">
    <source>
        <dbReference type="ARBA" id="ARBA00004162"/>
    </source>
</evidence>
<evidence type="ECO:0000256" key="6">
    <source>
        <dbReference type="ARBA" id="ARBA00022692"/>
    </source>
</evidence>
<feature type="domain" description="Protein kinase" evidence="17">
    <location>
        <begin position="80"/>
        <end position="675"/>
    </location>
</feature>
<comment type="catalytic activity">
    <reaction evidence="12">
        <text>L-threonyl-[protein] + ATP = O-phospho-L-threonyl-[protein] + ADP + H(+)</text>
        <dbReference type="Rhea" id="RHEA:46608"/>
        <dbReference type="Rhea" id="RHEA-COMP:11060"/>
        <dbReference type="Rhea" id="RHEA-COMP:11605"/>
        <dbReference type="ChEBI" id="CHEBI:15378"/>
        <dbReference type="ChEBI" id="CHEBI:30013"/>
        <dbReference type="ChEBI" id="CHEBI:30616"/>
        <dbReference type="ChEBI" id="CHEBI:61977"/>
        <dbReference type="ChEBI" id="CHEBI:456216"/>
        <dbReference type="EC" id="2.7.11.1"/>
    </reaction>
</comment>
<dbReference type="GO" id="GO:0005886">
    <property type="term" value="C:plasma membrane"/>
    <property type="evidence" value="ECO:0007669"/>
    <property type="project" value="UniProtKB-SubCell"/>
</dbReference>
<feature type="region of interest" description="Disordered" evidence="15">
    <location>
        <begin position="512"/>
        <end position="542"/>
    </location>
</feature>
<keyword evidence="11 16" id="KW-0472">Membrane</keyword>
<feature type="binding site" evidence="14">
    <location>
        <position position="108"/>
    </location>
    <ligand>
        <name>ATP</name>
        <dbReference type="ChEBI" id="CHEBI:30616"/>
    </ligand>
</feature>
<keyword evidence="4" id="KW-0723">Serine/threonine-protein kinase</keyword>
<keyword evidence="6 16" id="KW-0812">Transmembrane</keyword>
<organism evidence="18 19">
    <name type="scientific">Acacia crassicarpa</name>
    <name type="common">northern wattle</name>
    <dbReference type="NCBI Taxonomy" id="499986"/>
    <lineage>
        <taxon>Eukaryota</taxon>
        <taxon>Viridiplantae</taxon>
        <taxon>Streptophyta</taxon>
        <taxon>Embryophyta</taxon>
        <taxon>Tracheophyta</taxon>
        <taxon>Spermatophyta</taxon>
        <taxon>Magnoliopsida</taxon>
        <taxon>eudicotyledons</taxon>
        <taxon>Gunneridae</taxon>
        <taxon>Pentapetalae</taxon>
        <taxon>rosids</taxon>
        <taxon>fabids</taxon>
        <taxon>Fabales</taxon>
        <taxon>Fabaceae</taxon>
        <taxon>Caesalpinioideae</taxon>
        <taxon>mimosoid clade</taxon>
        <taxon>Acacieae</taxon>
        <taxon>Acacia</taxon>
    </lineage>
</organism>
<evidence type="ECO:0000256" key="15">
    <source>
        <dbReference type="SAM" id="MobiDB-lite"/>
    </source>
</evidence>
<name>A0AAE1JIB6_9FABA</name>
<evidence type="ECO:0000256" key="12">
    <source>
        <dbReference type="ARBA" id="ARBA00047899"/>
    </source>
</evidence>
<dbReference type="PANTHER" id="PTHR46821">
    <property type="entry name" value="OS07G0586332 PROTEIN"/>
    <property type="match status" value="1"/>
</dbReference>
<keyword evidence="9 14" id="KW-0067">ATP-binding</keyword>
<evidence type="ECO:0000259" key="17">
    <source>
        <dbReference type="PROSITE" id="PS50011"/>
    </source>
</evidence>
<gene>
    <name evidence="18" type="ORF">QN277_022655</name>
</gene>
<evidence type="ECO:0000256" key="5">
    <source>
        <dbReference type="ARBA" id="ARBA00022679"/>
    </source>
</evidence>
<dbReference type="EC" id="2.7.11.1" evidence="2"/>
<keyword evidence="5" id="KW-0808">Transferase</keyword>
<comment type="caution">
    <text evidence="18">The sequence shown here is derived from an EMBL/GenBank/DDBJ whole genome shotgun (WGS) entry which is preliminary data.</text>
</comment>
<feature type="compositionally biased region" description="Basic and acidic residues" evidence="15">
    <location>
        <begin position="434"/>
        <end position="453"/>
    </location>
</feature>
<dbReference type="Gene3D" id="1.10.510.10">
    <property type="entry name" value="Transferase(Phosphotransferase) domain 1"/>
    <property type="match status" value="2"/>
</dbReference>
<evidence type="ECO:0000313" key="18">
    <source>
        <dbReference type="EMBL" id="KAK4269506.1"/>
    </source>
</evidence>
<dbReference type="InterPro" id="IPR044576">
    <property type="entry name" value="At4g25390-like"/>
</dbReference>
<evidence type="ECO:0000256" key="9">
    <source>
        <dbReference type="ARBA" id="ARBA00022840"/>
    </source>
</evidence>
<evidence type="ECO:0000256" key="4">
    <source>
        <dbReference type="ARBA" id="ARBA00022527"/>
    </source>
</evidence>
<evidence type="ECO:0000256" key="8">
    <source>
        <dbReference type="ARBA" id="ARBA00022777"/>
    </source>
</evidence>
<keyword evidence="8" id="KW-0418">Kinase</keyword>
<dbReference type="EMBL" id="JAWXYG010000006">
    <property type="protein sequence ID" value="KAK4269506.1"/>
    <property type="molecule type" value="Genomic_DNA"/>
</dbReference>
<dbReference type="PROSITE" id="PS50011">
    <property type="entry name" value="PROTEIN_KINASE_DOM"/>
    <property type="match status" value="1"/>
</dbReference>
<protein>
    <recommendedName>
        <fullName evidence="2">non-specific serine/threonine protein kinase</fullName>
        <ecNumber evidence="2">2.7.11.1</ecNumber>
    </recommendedName>
</protein>
<accession>A0AAE1JIB6</accession>
<proteinExistence type="predicted"/>
<dbReference type="SUPFAM" id="SSF56112">
    <property type="entry name" value="Protein kinase-like (PK-like)"/>
    <property type="match status" value="1"/>
</dbReference>
<dbReference type="FunFam" id="3.30.200.20:FF:000542">
    <property type="entry name" value="Receptor-like serine/threonine-protein kinase At4g25390"/>
    <property type="match status" value="1"/>
</dbReference>
<feature type="transmembrane region" description="Helical" evidence="16">
    <location>
        <begin position="21"/>
        <end position="42"/>
    </location>
</feature>
<dbReference type="Gene3D" id="3.30.200.20">
    <property type="entry name" value="Phosphorylase Kinase, domain 1"/>
    <property type="match status" value="1"/>
</dbReference>
<dbReference type="PROSITE" id="PS00107">
    <property type="entry name" value="PROTEIN_KINASE_ATP"/>
    <property type="match status" value="1"/>
</dbReference>
<reference evidence="18" key="1">
    <citation type="submission" date="2023-10" db="EMBL/GenBank/DDBJ databases">
        <title>Chromosome-level genome of the transformable northern wattle, Acacia crassicarpa.</title>
        <authorList>
            <person name="Massaro I."/>
            <person name="Sinha N.R."/>
            <person name="Poethig S."/>
            <person name="Leichty A.R."/>
        </authorList>
    </citation>
    <scope>NUCLEOTIDE SEQUENCE</scope>
    <source>
        <strain evidence="18">Acra3RX</strain>
        <tissue evidence="18">Leaf</tissue>
    </source>
</reference>
<dbReference type="InterPro" id="IPR008271">
    <property type="entry name" value="Ser/Thr_kinase_AS"/>
</dbReference>